<evidence type="ECO:0000256" key="7">
    <source>
        <dbReference type="SAM" id="Coils"/>
    </source>
</evidence>
<dbReference type="GO" id="GO:0003676">
    <property type="term" value="F:nucleic acid binding"/>
    <property type="evidence" value="ECO:0007669"/>
    <property type="project" value="InterPro"/>
</dbReference>
<keyword evidence="7" id="KW-0175">Coiled coil</keyword>
<protein>
    <recommendedName>
        <fullName evidence="5">Exodeoxyribonuclease 7 large subunit</fullName>
        <ecNumber evidence="5">3.1.11.6</ecNumber>
    </recommendedName>
    <alternativeName>
        <fullName evidence="5">Exodeoxyribonuclease VII large subunit</fullName>
        <shortName evidence="5">Exonuclease VII large subunit</shortName>
    </alternativeName>
</protein>
<dbReference type="NCBIfam" id="TIGR00237">
    <property type="entry name" value="xseA"/>
    <property type="match status" value="1"/>
</dbReference>
<evidence type="ECO:0000256" key="2">
    <source>
        <dbReference type="ARBA" id="ARBA00022722"/>
    </source>
</evidence>
<dbReference type="RefSeq" id="WP_105239490.1">
    <property type="nucleotide sequence ID" value="NZ_CP023270.1"/>
</dbReference>
<reference evidence="10 11" key="1">
    <citation type="submission" date="2017-09" db="EMBL/GenBank/DDBJ databases">
        <title>Genomic, metabolic, and phenotypic characteristics of bacterial isolates from the natural microbiome of the model nematode Caenorhabditis elegans.</title>
        <authorList>
            <person name="Zimmermann J."/>
            <person name="Obeng N."/>
            <person name="Yang W."/>
            <person name="Obeng O."/>
            <person name="Kissoyan K."/>
            <person name="Pees B."/>
            <person name="Dirksen P."/>
            <person name="Hoppner M."/>
            <person name="Franke A."/>
            <person name="Rosenstiel P."/>
            <person name="Leippe M."/>
            <person name="Dierking K."/>
            <person name="Kaleta C."/>
            <person name="Schulenburg H."/>
        </authorList>
    </citation>
    <scope>NUCLEOTIDE SEQUENCE [LARGE SCALE GENOMIC DNA]</scope>
    <source>
        <strain evidence="10 11">MYb73</strain>
    </source>
</reference>
<dbReference type="EC" id="3.1.11.6" evidence="5"/>
<evidence type="ECO:0000313" key="11">
    <source>
        <dbReference type="Proteomes" id="UP000239477"/>
    </source>
</evidence>
<keyword evidence="3 5" id="KW-0378">Hydrolase</keyword>
<proteinExistence type="inferred from homology"/>
<dbReference type="OrthoDB" id="9802795at2"/>
<evidence type="ECO:0000256" key="3">
    <source>
        <dbReference type="ARBA" id="ARBA00022801"/>
    </source>
</evidence>
<dbReference type="InterPro" id="IPR020579">
    <property type="entry name" value="Exonuc_VII_lsu_C"/>
</dbReference>
<evidence type="ECO:0000256" key="6">
    <source>
        <dbReference type="RuleBase" id="RU004355"/>
    </source>
</evidence>
<name>A0A2S0I9K7_9BURK</name>
<feature type="domain" description="OB-fold nucleic acid binding" evidence="9">
    <location>
        <begin position="17"/>
        <end position="110"/>
    </location>
</feature>
<dbReference type="GO" id="GO:0009318">
    <property type="term" value="C:exodeoxyribonuclease VII complex"/>
    <property type="evidence" value="ECO:0007669"/>
    <property type="project" value="UniProtKB-UniRule"/>
</dbReference>
<dbReference type="AlphaFoldDB" id="A0A2S0I9K7"/>
<evidence type="ECO:0000256" key="1">
    <source>
        <dbReference type="ARBA" id="ARBA00022490"/>
    </source>
</evidence>
<evidence type="ECO:0000313" key="10">
    <source>
        <dbReference type="EMBL" id="AVJ28725.1"/>
    </source>
</evidence>
<comment type="function">
    <text evidence="5">Bidirectionally degrades single-stranded DNA into large acid-insoluble oligonucleotides, which are then degraded further into small acid-soluble oligonucleotides.</text>
</comment>
<dbReference type="GO" id="GO:0006308">
    <property type="term" value="P:DNA catabolic process"/>
    <property type="evidence" value="ECO:0007669"/>
    <property type="project" value="UniProtKB-UniRule"/>
</dbReference>
<dbReference type="GO" id="GO:0005737">
    <property type="term" value="C:cytoplasm"/>
    <property type="evidence" value="ECO:0007669"/>
    <property type="project" value="UniProtKB-SubCell"/>
</dbReference>
<gene>
    <name evidence="5" type="primary">xseA</name>
    <name evidence="10" type="ORF">CLM73_17300</name>
</gene>
<keyword evidence="4 5" id="KW-0269">Exonuclease</keyword>
<dbReference type="PANTHER" id="PTHR30008:SF0">
    <property type="entry name" value="EXODEOXYRIBONUCLEASE 7 LARGE SUBUNIT"/>
    <property type="match status" value="1"/>
</dbReference>
<evidence type="ECO:0000259" key="9">
    <source>
        <dbReference type="Pfam" id="PF13742"/>
    </source>
</evidence>
<keyword evidence="11" id="KW-1185">Reference proteome</keyword>
<dbReference type="InterPro" id="IPR025824">
    <property type="entry name" value="OB-fold_nuc-bd_dom"/>
</dbReference>
<evidence type="ECO:0000259" key="8">
    <source>
        <dbReference type="Pfam" id="PF02601"/>
    </source>
</evidence>
<dbReference type="Pfam" id="PF13742">
    <property type="entry name" value="tRNA_anti_2"/>
    <property type="match status" value="1"/>
</dbReference>
<comment type="subunit">
    <text evidence="5">Heterooligomer composed of large and small subunits.</text>
</comment>
<dbReference type="InterPro" id="IPR003753">
    <property type="entry name" value="Exonuc_VII_L"/>
</dbReference>
<dbReference type="Pfam" id="PF02601">
    <property type="entry name" value="Exonuc_VII_L"/>
    <property type="match status" value="1"/>
</dbReference>
<comment type="subcellular location">
    <subcellularLocation>
        <location evidence="5 6">Cytoplasm</location>
    </subcellularLocation>
</comment>
<dbReference type="PANTHER" id="PTHR30008">
    <property type="entry name" value="EXODEOXYRIBONUCLEASE 7 LARGE SUBUNIT"/>
    <property type="match status" value="1"/>
</dbReference>
<keyword evidence="1 5" id="KW-0963">Cytoplasm</keyword>
<evidence type="ECO:0000256" key="4">
    <source>
        <dbReference type="ARBA" id="ARBA00022839"/>
    </source>
</evidence>
<feature type="coiled-coil region" evidence="7">
    <location>
        <begin position="282"/>
        <end position="309"/>
    </location>
</feature>
<feature type="domain" description="Exonuclease VII large subunit C-terminal" evidence="8">
    <location>
        <begin position="133"/>
        <end position="443"/>
    </location>
</feature>
<dbReference type="Proteomes" id="UP000239477">
    <property type="component" value="Chromosome"/>
</dbReference>
<comment type="catalytic activity">
    <reaction evidence="5 6">
        <text>Exonucleolytic cleavage in either 5'- to 3'- or 3'- to 5'-direction to yield nucleoside 5'-phosphates.</text>
        <dbReference type="EC" id="3.1.11.6"/>
    </reaction>
</comment>
<sequence length="455" mass="49707">MTIELPVTNNAFAREILTVAQLNQAVGQLLERSIPALWVRGEISNFTQAASGHWYFTLKDSRASVRAVMFRSRASAVGFVPRAGDQVEIRARVSLYEPRGDYQLQADAMRRAGLGNLYEAFLRLKEQLASEGLFDPARKREPVPLPRAIGVITSLHAAALRDVLSALARRAPQVPVIIYPAPVQGADAANKLAAQLRLANERAEVDTLLLVRGGGSIEDLWSFNDEDLARQVAVSEIPVISGVGHETDFTIVDFVSDLRAPTPTAAAELACAPRAELLGRVMQSLQTMVRGQQRRLERAAQRLDRATAQLVSPAQRLQHQRERLNSLQYRLASAWSAPQGRRIARVNLLAQRLSHRVPDTGRAAERLAGAVRQLGQAHARLLVQRRNRLAAATAQLRALDPGNTLARGYAIARDSEGRIVRDAAALSAGQPLDLSFAQGGAQVQVQTTRSTRDPS</sequence>
<dbReference type="CDD" id="cd04489">
    <property type="entry name" value="ExoVII_LU_OBF"/>
    <property type="match status" value="1"/>
</dbReference>
<dbReference type="EMBL" id="CP023270">
    <property type="protein sequence ID" value="AVJ28725.1"/>
    <property type="molecule type" value="Genomic_DNA"/>
</dbReference>
<comment type="similarity">
    <text evidence="5 6">Belongs to the XseA family.</text>
</comment>
<dbReference type="HAMAP" id="MF_00378">
    <property type="entry name" value="Exonuc_7_L"/>
    <property type="match status" value="1"/>
</dbReference>
<evidence type="ECO:0000256" key="5">
    <source>
        <dbReference type="HAMAP-Rule" id="MF_00378"/>
    </source>
</evidence>
<dbReference type="GO" id="GO:0008855">
    <property type="term" value="F:exodeoxyribonuclease VII activity"/>
    <property type="evidence" value="ECO:0007669"/>
    <property type="project" value="UniProtKB-UniRule"/>
</dbReference>
<keyword evidence="2 5" id="KW-0540">Nuclease</keyword>
<accession>A0A2S0I9K7</accession>
<organism evidence="10 11">
    <name type="scientific">Achromobacter spanius</name>
    <dbReference type="NCBI Taxonomy" id="217203"/>
    <lineage>
        <taxon>Bacteria</taxon>
        <taxon>Pseudomonadati</taxon>
        <taxon>Pseudomonadota</taxon>
        <taxon>Betaproteobacteria</taxon>
        <taxon>Burkholderiales</taxon>
        <taxon>Alcaligenaceae</taxon>
        <taxon>Achromobacter</taxon>
    </lineage>
</organism>